<dbReference type="Proteomes" id="UP000198683">
    <property type="component" value="Unassembled WGS sequence"/>
</dbReference>
<evidence type="ECO:0000313" key="1">
    <source>
        <dbReference type="EMBL" id="SDM35185.1"/>
    </source>
</evidence>
<dbReference type="EMBL" id="FNFB01000058">
    <property type="protein sequence ID" value="SDM35185.1"/>
    <property type="molecule type" value="Genomic_DNA"/>
</dbReference>
<accession>A0A1G9SK55</accession>
<protein>
    <submittedName>
        <fullName evidence="1">Uncharacterized protein</fullName>
    </submittedName>
</protein>
<evidence type="ECO:0000313" key="2">
    <source>
        <dbReference type="Proteomes" id="UP000198683"/>
    </source>
</evidence>
<name>A0A1G9SK55_9ACTN</name>
<organism evidence="1 2">
    <name type="scientific">Nonomuraea maritima</name>
    <dbReference type="NCBI Taxonomy" id="683260"/>
    <lineage>
        <taxon>Bacteria</taxon>
        <taxon>Bacillati</taxon>
        <taxon>Actinomycetota</taxon>
        <taxon>Actinomycetes</taxon>
        <taxon>Streptosporangiales</taxon>
        <taxon>Streptosporangiaceae</taxon>
        <taxon>Nonomuraea</taxon>
    </lineage>
</organism>
<proteinExistence type="predicted"/>
<sequence>MTIPRTTAQDVLNLFNVTKPAGIAFDRWCNDPGKAEVVPHVMAHVTLAVYTLSPSAVEQVCLTTAHALGQVKRTVAESVKTIVDWHPSFAFTHTLHYAVETLGSLPTWQTFLNFVRTDPQAKAMLWDPVVEHVMAVHQAAGGPSLKSAWDSMGWRVGNAYYSFLREIYIVVNLRDAGLDVRMHPLADALSAFHPASRS</sequence>
<gene>
    <name evidence="1" type="ORF">SAMN05421874_15815</name>
</gene>
<dbReference type="AlphaFoldDB" id="A0A1G9SK55"/>
<keyword evidence="2" id="KW-1185">Reference proteome</keyword>
<reference evidence="1 2" key="1">
    <citation type="submission" date="2016-10" db="EMBL/GenBank/DDBJ databases">
        <authorList>
            <person name="de Groot N.N."/>
        </authorList>
    </citation>
    <scope>NUCLEOTIDE SEQUENCE [LARGE SCALE GENOMIC DNA]</scope>
    <source>
        <strain evidence="1 2">CGMCC 4.5681</strain>
    </source>
</reference>